<organism evidence="1 2">
    <name type="scientific">Lojkania enalia</name>
    <dbReference type="NCBI Taxonomy" id="147567"/>
    <lineage>
        <taxon>Eukaryota</taxon>
        <taxon>Fungi</taxon>
        <taxon>Dikarya</taxon>
        <taxon>Ascomycota</taxon>
        <taxon>Pezizomycotina</taxon>
        <taxon>Dothideomycetes</taxon>
        <taxon>Pleosporomycetidae</taxon>
        <taxon>Pleosporales</taxon>
        <taxon>Pleosporales incertae sedis</taxon>
        <taxon>Lojkania</taxon>
    </lineage>
</organism>
<gene>
    <name evidence="1" type="ORF">CC78DRAFT_581563</name>
</gene>
<accession>A0A9P4KBJ7</accession>
<dbReference type="Proteomes" id="UP000800093">
    <property type="component" value="Unassembled WGS sequence"/>
</dbReference>
<keyword evidence="2" id="KW-1185">Reference proteome</keyword>
<protein>
    <submittedName>
        <fullName evidence="1">Uncharacterized protein</fullName>
    </submittedName>
</protein>
<proteinExistence type="predicted"/>
<evidence type="ECO:0000313" key="1">
    <source>
        <dbReference type="EMBL" id="KAF2263470.1"/>
    </source>
</evidence>
<name>A0A9P4KBJ7_9PLEO</name>
<dbReference type="EMBL" id="ML986626">
    <property type="protein sequence ID" value="KAF2263470.1"/>
    <property type="molecule type" value="Genomic_DNA"/>
</dbReference>
<comment type="caution">
    <text evidence="1">The sequence shown here is derived from an EMBL/GenBank/DDBJ whole genome shotgun (WGS) entry which is preliminary data.</text>
</comment>
<sequence length="256" mass="28843">MLTGKRQTGLIPNDSAFIVTSNLRAKIFFPAVSTKVPSVEKLVAGPVEKRSMIKKSVNDFLRRGPQRHAPVRIYHCGFPTLGDENRIGYPCVNDFLIWSPIQSLGLDNNKRLRKKQDSKWIPELKVASPAGWMYAKLHEILECWSVLVTAVSTRDMYVFDPPSLIAMIRETWISGLDAAAEARRRNFVSPSHSMVARRRVAPSVILFQVGHQICLIQTSYRRGLVMASSLVGTTTGGYRFRERATRQTAANDERDL</sequence>
<evidence type="ECO:0000313" key="2">
    <source>
        <dbReference type="Proteomes" id="UP000800093"/>
    </source>
</evidence>
<dbReference type="AlphaFoldDB" id="A0A9P4KBJ7"/>
<reference evidence="2" key="1">
    <citation type="journal article" date="2020" name="Stud. Mycol.">
        <title>101 Dothideomycetes genomes: A test case for predicting lifestyles and emergence of pathogens.</title>
        <authorList>
            <person name="Haridas S."/>
            <person name="Albert R."/>
            <person name="Binder M."/>
            <person name="Bloem J."/>
            <person name="LaButti K."/>
            <person name="Salamov A."/>
            <person name="Andreopoulos B."/>
            <person name="Baker S."/>
            <person name="Barry K."/>
            <person name="Bills G."/>
            <person name="Bluhm B."/>
            <person name="Cannon C."/>
            <person name="Castanera R."/>
            <person name="Culley D."/>
            <person name="Daum C."/>
            <person name="Ezra D."/>
            <person name="Gonzalez J."/>
            <person name="Henrissat B."/>
            <person name="Kuo A."/>
            <person name="Liang C."/>
            <person name="Lipzen A."/>
            <person name="Lutzoni F."/>
            <person name="Magnuson J."/>
            <person name="Mondo S."/>
            <person name="Nolan M."/>
            <person name="Ohm R."/>
            <person name="Pangilinan J."/>
            <person name="Park H.-J."/>
            <person name="Ramirez L."/>
            <person name="Alfaro M."/>
            <person name="Sun H."/>
            <person name="Tritt A."/>
            <person name="Yoshinaga Y."/>
            <person name="Zwiers L.-H."/>
            <person name="Turgeon B."/>
            <person name="Goodwin S."/>
            <person name="Spatafora J."/>
            <person name="Crous P."/>
            <person name="Grigoriev I."/>
        </authorList>
    </citation>
    <scope>NUCLEOTIDE SEQUENCE [LARGE SCALE GENOMIC DNA]</scope>
    <source>
        <strain evidence="2">CBS 304.66</strain>
    </source>
</reference>